<dbReference type="EMBL" id="JBFMIA010000009">
    <property type="protein sequence ID" value="MEW9502251.1"/>
    <property type="molecule type" value="Genomic_DNA"/>
</dbReference>
<dbReference type="Pfam" id="PF07195">
    <property type="entry name" value="FliD_C"/>
    <property type="match status" value="1"/>
</dbReference>
<accession>A0ABV3Q538</accession>
<evidence type="ECO:0000256" key="3">
    <source>
        <dbReference type="ARBA" id="ARBA00023054"/>
    </source>
</evidence>
<keyword evidence="3" id="KW-0175">Coiled coil</keyword>
<proteinExistence type="inferred from homology"/>
<name>A0ABV3Q538_9BACL</name>
<keyword evidence="8" id="KW-0282">Flagellum</keyword>
<comment type="subcellular location">
    <subcellularLocation>
        <location evidence="5">Secreted</location>
    </subcellularLocation>
    <subcellularLocation>
        <location evidence="5">Bacterial flagellum</location>
    </subcellularLocation>
</comment>
<evidence type="ECO:0000259" key="7">
    <source>
        <dbReference type="Pfam" id="PF07195"/>
    </source>
</evidence>
<comment type="subunit">
    <text evidence="2 5">Homopentamer.</text>
</comment>
<evidence type="ECO:0000313" key="8">
    <source>
        <dbReference type="EMBL" id="MEW9502251.1"/>
    </source>
</evidence>
<organism evidence="8 9">
    <name type="scientific">Jeotgalibacillus marinus</name>
    <dbReference type="NCBI Taxonomy" id="86667"/>
    <lineage>
        <taxon>Bacteria</taxon>
        <taxon>Bacillati</taxon>
        <taxon>Bacillota</taxon>
        <taxon>Bacilli</taxon>
        <taxon>Bacillales</taxon>
        <taxon>Caryophanaceae</taxon>
        <taxon>Jeotgalibacillus</taxon>
    </lineage>
</organism>
<reference evidence="8 9" key="1">
    <citation type="journal article" date="1979" name="Int. J. Syst. Evol. Microbiol.">
        <title>Bacillus globisporus subsp. marinus subsp. nov.</title>
        <authorList>
            <person name="Liu H."/>
        </authorList>
    </citation>
    <scope>NUCLEOTIDE SEQUENCE [LARGE SCALE GENOMIC DNA]</scope>
    <source>
        <strain evidence="8 9">DSM 1297</strain>
    </source>
</reference>
<dbReference type="PANTHER" id="PTHR30288:SF0">
    <property type="entry name" value="FLAGELLAR HOOK-ASSOCIATED PROTEIN 2"/>
    <property type="match status" value="1"/>
</dbReference>
<evidence type="ECO:0000313" key="9">
    <source>
        <dbReference type="Proteomes" id="UP001556040"/>
    </source>
</evidence>
<evidence type="ECO:0000256" key="4">
    <source>
        <dbReference type="ARBA" id="ARBA00023143"/>
    </source>
</evidence>
<dbReference type="InterPro" id="IPR040026">
    <property type="entry name" value="FliD"/>
</dbReference>
<keyword evidence="5" id="KW-0964">Secreted</keyword>
<dbReference type="InterPro" id="IPR010809">
    <property type="entry name" value="FliD_C"/>
</dbReference>
<sequence>MNAIRFSGIASGLDTEAIIQNLMRVERMPLDRIKQDKQVLQWKMDSYRAVNTQLSTFRSDSLLTMRMESTFLSKTVTSSDSSKVTATALASVGNISYVLDKVSQLATSATNSSSEPIGTGIDLTKSLYSQRDALEGITWKSTSCGNGDGVSETIEVTSATSTAQLKKLTSGGEIQFEGQEPTIVVTDKNGTETEYEVVTDLDELEEGAVYINPTTGEMTFGDELSEGSTIDASYDYMQNDTFRTDGTPTDTLQLRQQGEDSLETLTVRDYTVSEDGERTYSNEREFKRVDDINDLEEGKFFVDDDGKITFYEELPENTEVNAQYSYQYAEANMTIHQEGGPVETTFKFDAGTSLEDVINEVNKSDSGVSMFFDEATGKISVTRTETGSFNEDGREMEFGGFFSEAFKLDSLNEKGGTNAEFTINGLETTRTSNEFTIEGMDISLKSTFSDPVTIQASNNTEDAFDAIVQFVNEYNALIAGLNGQLQEGVNRDYKPLTDEQRAEMTQEEIEKWEEEARSGILRNDQYLSSVVEGMRTDFYNAVNSDGAFSQLAQIGITTTANYLDGGKLEINEEKLREALKDDPESVYELFTSDDEAAPGIEKKLNDTVSATMELLTRHAGSGLGSNNDFTMGRNLDAIDKQISDWERRLQVTEDRHWAQFTGFEVAMQQQNDQLNYLLAQFGMAPQQ</sequence>
<feature type="domain" description="Flagellar hook-associated protein 2 N-terminal" evidence="6">
    <location>
        <begin position="11"/>
        <end position="108"/>
    </location>
</feature>
<keyword evidence="8" id="KW-0966">Cell projection</keyword>
<gene>
    <name evidence="8" type="primary">fliD</name>
    <name evidence="8" type="ORF">AB1471_10635</name>
</gene>
<dbReference type="RefSeq" id="WP_367779745.1">
    <property type="nucleotide sequence ID" value="NZ_JBFMIA010000009.1"/>
</dbReference>
<evidence type="ECO:0000256" key="5">
    <source>
        <dbReference type="RuleBase" id="RU362066"/>
    </source>
</evidence>
<evidence type="ECO:0000259" key="6">
    <source>
        <dbReference type="Pfam" id="PF02465"/>
    </source>
</evidence>
<dbReference type="Pfam" id="PF07196">
    <property type="entry name" value="Flagellin_IN"/>
    <property type="match status" value="1"/>
</dbReference>
<dbReference type="PANTHER" id="PTHR30288">
    <property type="entry name" value="FLAGELLAR CAP/ASSEMBLY PROTEIN FLID"/>
    <property type="match status" value="1"/>
</dbReference>
<dbReference type="InterPro" id="IPR010810">
    <property type="entry name" value="Flagellin_hook_IN_motif"/>
</dbReference>
<dbReference type="InterPro" id="IPR003481">
    <property type="entry name" value="FliD_N"/>
</dbReference>
<keyword evidence="4 5" id="KW-0975">Bacterial flagellum</keyword>
<evidence type="ECO:0000256" key="1">
    <source>
        <dbReference type="ARBA" id="ARBA00009764"/>
    </source>
</evidence>
<dbReference type="Pfam" id="PF02465">
    <property type="entry name" value="FliD_N"/>
    <property type="match status" value="1"/>
</dbReference>
<keyword evidence="9" id="KW-1185">Reference proteome</keyword>
<comment type="caution">
    <text evidence="8">The sequence shown here is derived from an EMBL/GenBank/DDBJ whole genome shotgun (WGS) entry which is preliminary data.</text>
</comment>
<comment type="function">
    <text evidence="5">Required for morphogenesis and for the elongation of the flagellar filament by facilitating polymerization of the flagellin monomers at the tip of growing filament. Forms a capping structure, which prevents flagellin subunits (transported through the central channel of the flagellum) from leaking out without polymerization at the distal end.</text>
</comment>
<evidence type="ECO:0000256" key="2">
    <source>
        <dbReference type="ARBA" id="ARBA00011255"/>
    </source>
</evidence>
<feature type="domain" description="Flagellar hook-associated protein 2 C-terminal" evidence="7">
    <location>
        <begin position="416"/>
        <end position="671"/>
    </location>
</feature>
<keyword evidence="8" id="KW-0969">Cilium</keyword>
<comment type="similarity">
    <text evidence="1 5">Belongs to the FliD family.</text>
</comment>
<protein>
    <recommendedName>
        <fullName evidence="5">Flagellar hook-associated protein 2</fullName>
        <shortName evidence="5">HAP2</shortName>
    </recommendedName>
    <alternativeName>
        <fullName evidence="5">Flagellar cap protein</fullName>
    </alternativeName>
</protein>
<dbReference type="Proteomes" id="UP001556040">
    <property type="component" value="Unassembled WGS sequence"/>
</dbReference>